<dbReference type="PANTHER" id="PTHR43840">
    <property type="entry name" value="MITOCHONDRIAL METAL TRANSPORTER 1-RELATED"/>
    <property type="match status" value="1"/>
</dbReference>
<dbReference type="GO" id="GO:0005886">
    <property type="term" value="C:plasma membrane"/>
    <property type="evidence" value="ECO:0007669"/>
    <property type="project" value="TreeGrafter"/>
</dbReference>
<keyword evidence="3 6" id="KW-0812">Transmembrane</keyword>
<evidence type="ECO:0000259" key="7">
    <source>
        <dbReference type="Pfam" id="PF01545"/>
    </source>
</evidence>
<evidence type="ECO:0000256" key="2">
    <source>
        <dbReference type="ARBA" id="ARBA00022448"/>
    </source>
</evidence>
<dbReference type="Proteomes" id="UP000718821">
    <property type="component" value="Unassembled WGS sequence"/>
</dbReference>
<dbReference type="AlphaFoldDB" id="A0A938WY03"/>
<comment type="subcellular location">
    <subcellularLocation>
        <location evidence="1">Membrane</location>
        <topology evidence="1">Multi-pass membrane protein</topology>
    </subcellularLocation>
</comment>
<dbReference type="GO" id="GO:0006882">
    <property type="term" value="P:intracellular zinc ion homeostasis"/>
    <property type="evidence" value="ECO:0007669"/>
    <property type="project" value="TreeGrafter"/>
</dbReference>
<name>A0A938WY03_9BIFI</name>
<keyword evidence="5 6" id="KW-0472">Membrane</keyword>
<dbReference type="Gene3D" id="1.20.1510.10">
    <property type="entry name" value="Cation efflux protein transmembrane domain"/>
    <property type="match status" value="1"/>
</dbReference>
<dbReference type="GO" id="GO:0015086">
    <property type="term" value="F:cadmium ion transmembrane transporter activity"/>
    <property type="evidence" value="ECO:0007669"/>
    <property type="project" value="TreeGrafter"/>
</dbReference>
<dbReference type="InterPro" id="IPR027469">
    <property type="entry name" value="Cation_efflux_TMD_sf"/>
</dbReference>
<keyword evidence="2" id="KW-0813">Transport</keyword>
<accession>A0A938WY03</accession>
<dbReference type="InterPro" id="IPR050291">
    <property type="entry name" value="CDF_Transporter"/>
</dbReference>
<keyword evidence="4 6" id="KW-1133">Transmembrane helix</keyword>
<evidence type="ECO:0000256" key="3">
    <source>
        <dbReference type="ARBA" id="ARBA00022692"/>
    </source>
</evidence>
<dbReference type="RefSeq" id="WP_204468000.1">
    <property type="nucleotide sequence ID" value="NZ_JACLYU010000003.1"/>
</dbReference>
<feature type="transmembrane region" description="Helical" evidence="6">
    <location>
        <begin position="188"/>
        <end position="206"/>
    </location>
</feature>
<evidence type="ECO:0000256" key="4">
    <source>
        <dbReference type="ARBA" id="ARBA00022989"/>
    </source>
</evidence>
<organism evidence="8 9">
    <name type="scientific">Bifidobacterium pullorum subsp. saeculare</name>
    <dbReference type="NCBI Taxonomy" id="78257"/>
    <lineage>
        <taxon>Bacteria</taxon>
        <taxon>Bacillati</taxon>
        <taxon>Actinomycetota</taxon>
        <taxon>Actinomycetes</taxon>
        <taxon>Bifidobacteriales</taxon>
        <taxon>Bifidobacteriaceae</taxon>
        <taxon>Bifidobacterium</taxon>
    </lineage>
</organism>
<sequence>MAVLQKRLEQRALTVGIVCNAVMGAAGMAVYFVTGLRAIFLDGVFTVIALVSGVVALAVSRRSARTTDRFPNGFFALEPLYALVKAVFTLALLLFSAIGATRSAWEYWRHGTGEPLEFGPVVWYELAMVAICVGLVWFYHHENARIHRASTMLAAEARTTLVDGVVSGGIGIAALALTFVPLDSPVGWLNYTGDFFITVALVAISLREPVGVLRDALVELVGGRVIDEATNDRIAMVVRRHLPGGTTLDHIHVFKKGMSHTVDVYLACRDDMVSVTHLVSSKQAMERVLAERLPIVDVNLVFD</sequence>
<dbReference type="EMBL" id="JACLYU010000003">
    <property type="protein sequence ID" value="MBM6699344.1"/>
    <property type="molecule type" value="Genomic_DNA"/>
</dbReference>
<evidence type="ECO:0000256" key="6">
    <source>
        <dbReference type="SAM" id="Phobius"/>
    </source>
</evidence>
<evidence type="ECO:0000313" key="9">
    <source>
        <dbReference type="Proteomes" id="UP000718821"/>
    </source>
</evidence>
<feature type="domain" description="Cation efflux protein transmembrane" evidence="7">
    <location>
        <begin position="13"/>
        <end position="221"/>
    </location>
</feature>
<reference evidence="8" key="2">
    <citation type="journal article" date="2021" name="Sci. Rep.">
        <title>The distribution of antibiotic resistance genes in chicken gut microbiota commensals.</title>
        <authorList>
            <person name="Juricova H."/>
            <person name="Matiasovicova J."/>
            <person name="Kubasova T."/>
            <person name="Cejkova D."/>
            <person name="Rychlik I."/>
        </authorList>
    </citation>
    <scope>NUCLEOTIDE SEQUENCE</scope>
    <source>
        <strain evidence="8">An836</strain>
    </source>
</reference>
<feature type="transmembrane region" description="Helical" evidence="6">
    <location>
        <begin position="160"/>
        <end position="182"/>
    </location>
</feature>
<gene>
    <name evidence="8" type="ORF">H7U32_03205</name>
</gene>
<feature type="transmembrane region" description="Helical" evidence="6">
    <location>
        <begin position="80"/>
        <end position="101"/>
    </location>
</feature>
<dbReference type="GO" id="GO:0015341">
    <property type="term" value="F:zinc efflux antiporter activity"/>
    <property type="evidence" value="ECO:0007669"/>
    <property type="project" value="TreeGrafter"/>
</dbReference>
<dbReference type="InterPro" id="IPR058533">
    <property type="entry name" value="Cation_efflux_TM"/>
</dbReference>
<feature type="transmembrane region" description="Helical" evidence="6">
    <location>
        <begin position="39"/>
        <end position="59"/>
    </location>
</feature>
<proteinExistence type="predicted"/>
<dbReference type="Pfam" id="PF01545">
    <property type="entry name" value="Cation_efflux"/>
    <property type="match status" value="1"/>
</dbReference>
<feature type="transmembrane region" description="Helical" evidence="6">
    <location>
        <begin position="12"/>
        <end position="33"/>
    </location>
</feature>
<reference evidence="8" key="1">
    <citation type="submission" date="2020-08" db="EMBL/GenBank/DDBJ databases">
        <authorList>
            <person name="Cejkova D."/>
            <person name="Kubasova T."/>
            <person name="Jahodarova E."/>
            <person name="Rychlik I."/>
        </authorList>
    </citation>
    <scope>NUCLEOTIDE SEQUENCE</scope>
    <source>
        <strain evidence="8">An836</strain>
    </source>
</reference>
<dbReference type="SUPFAM" id="SSF161111">
    <property type="entry name" value="Cation efflux protein transmembrane domain-like"/>
    <property type="match status" value="1"/>
</dbReference>
<evidence type="ECO:0000256" key="5">
    <source>
        <dbReference type="ARBA" id="ARBA00023136"/>
    </source>
</evidence>
<dbReference type="GO" id="GO:0015093">
    <property type="term" value="F:ferrous iron transmembrane transporter activity"/>
    <property type="evidence" value="ECO:0007669"/>
    <property type="project" value="TreeGrafter"/>
</dbReference>
<evidence type="ECO:0000256" key="1">
    <source>
        <dbReference type="ARBA" id="ARBA00004141"/>
    </source>
</evidence>
<protein>
    <submittedName>
        <fullName evidence="8">Cation transporter</fullName>
    </submittedName>
</protein>
<keyword evidence="9" id="KW-1185">Reference proteome</keyword>
<evidence type="ECO:0000313" key="8">
    <source>
        <dbReference type="EMBL" id="MBM6699344.1"/>
    </source>
</evidence>
<comment type="caution">
    <text evidence="8">The sequence shown here is derived from an EMBL/GenBank/DDBJ whole genome shotgun (WGS) entry which is preliminary data.</text>
</comment>
<dbReference type="PANTHER" id="PTHR43840:SF15">
    <property type="entry name" value="MITOCHONDRIAL METAL TRANSPORTER 1-RELATED"/>
    <property type="match status" value="1"/>
</dbReference>
<feature type="transmembrane region" description="Helical" evidence="6">
    <location>
        <begin position="121"/>
        <end position="139"/>
    </location>
</feature>